<dbReference type="GO" id="GO:0003677">
    <property type="term" value="F:DNA binding"/>
    <property type="evidence" value="ECO:0007669"/>
    <property type="project" value="InterPro"/>
</dbReference>
<dbReference type="Proteomes" id="UP000184452">
    <property type="component" value="Unassembled WGS sequence"/>
</dbReference>
<dbReference type="InterPro" id="IPR010982">
    <property type="entry name" value="Lambda_DNA-bd_dom_sf"/>
</dbReference>
<protein>
    <submittedName>
        <fullName evidence="2">Helix-turn-helix domain-containing protein</fullName>
    </submittedName>
</protein>
<proteinExistence type="predicted"/>
<dbReference type="AlphaFoldDB" id="A0A1M6DY25"/>
<organism evidence="2 3">
    <name type="scientific">Nocardiopsis flavescens</name>
    <dbReference type="NCBI Taxonomy" id="758803"/>
    <lineage>
        <taxon>Bacteria</taxon>
        <taxon>Bacillati</taxon>
        <taxon>Actinomycetota</taxon>
        <taxon>Actinomycetes</taxon>
        <taxon>Streptosporangiales</taxon>
        <taxon>Nocardiopsidaceae</taxon>
        <taxon>Nocardiopsis</taxon>
    </lineage>
</organism>
<dbReference type="Pfam" id="PF19054">
    <property type="entry name" value="DUF5753"/>
    <property type="match status" value="1"/>
</dbReference>
<gene>
    <name evidence="2" type="ORF">SAMN05421803_10258</name>
</gene>
<dbReference type="Gene3D" id="1.10.260.40">
    <property type="entry name" value="lambda repressor-like DNA-binding domains"/>
    <property type="match status" value="1"/>
</dbReference>
<feature type="domain" description="HTH cro/C1-type" evidence="1">
    <location>
        <begin position="23"/>
        <end position="77"/>
    </location>
</feature>
<evidence type="ECO:0000259" key="1">
    <source>
        <dbReference type="PROSITE" id="PS50943"/>
    </source>
</evidence>
<evidence type="ECO:0000313" key="2">
    <source>
        <dbReference type="EMBL" id="SHI77918.1"/>
    </source>
</evidence>
<name>A0A1M6DY25_9ACTN</name>
<dbReference type="PROSITE" id="PS50943">
    <property type="entry name" value="HTH_CROC1"/>
    <property type="match status" value="1"/>
</dbReference>
<sequence length="309" mass="35078">MDIARLRKGSGPTVRRMLLGHELRSRREQRGISREDAGARIRASASKISRMELGRVGFKLRDIEDLLKLYGTDRRTIKEMLEVAKESNKPGWWKEFGESLHKWLTHYIGFEEAADQIRIYESQFIPGLLQTEEYAREIIFSGVDAADTVAEQRLAARLKRQKRVETDAKMRMWVILDEAAVRRPIGVTTKGLGVMRRQIEHLVRLSTEKDNITIQIIPFSVGAHAAEAGSFTLLRYSDYELADMVYLEQLHDGELNDRPGVVEAYTKAMTRLSVSAATPDESLEMLRSILKDFSGGPDGEPDEDAADRD</sequence>
<keyword evidence="3" id="KW-1185">Reference proteome</keyword>
<dbReference type="SUPFAM" id="SSF47413">
    <property type="entry name" value="lambda repressor-like DNA-binding domains"/>
    <property type="match status" value="1"/>
</dbReference>
<evidence type="ECO:0000313" key="3">
    <source>
        <dbReference type="Proteomes" id="UP000184452"/>
    </source>
</evidence>
<reference evidence="2 3" key="1">
    <citation type="submission" date="2016-11" db="EMBL/GenBank/DDBJ databases">
        <authorList>
            <person name="Jaros S."/>
            <person name="Januszkiewicz K."/>
            <person name="Wedrychowicz H."/>
        </authorList>
    </citation>
    <scope>NUCLEOTIDE SEQUENCE [LARGE SCALE GENOMIC DNA]</scope>
    <source>
        <strain evidence="2 3">CGMCC 4.5723</strain>
    </source>
</reference>
<dbReference type="EMBL" id="FQZK01000002">
    <property type="protein sequence ID" value="SHI77918.1"/>
    <property type="molecule type" value="Genomic_DNA"/>
</dbReference>
<dbReference type="Pfam" id="PF13560">
    <property type="entry name" value="HTH_31"/>
    <property type="match status" value="1"/>
</dbReference>
<accession>A0A1M6DY25</accession>
<dbReference type="InterPro" id="IPR001387">
    <property type="entry name" value="Cro/C1-type_HTH"/>
</dbReference>
<dbReference type="InterPro" id="IPR043917">
    <property type="entry name" value="DUF5753"/>
</dbReference>
<dbReference type="STRING" id="758803.SAMN05421803_10258"/>
<dbReference type="CDD" id="cd00093">
    <property type="entry name" value="HTH_XRE"/>
    <property type="match status" value="1"/>
</dbReference>
<dbReference type="SMART" id="SM00530">
    <property type="entry name" value="HTH_XRE"/>
    <property type="match status" value="1"/>
</dbReference>